<feature type="transmembrane region" description="Helical" evidence="6">
    <location>
        <begin position="54"/>
        <end position="75"/>
    </location>
</feature>
<evidence type="ECO:0000256" key="2">
    <source>
        <dbReference type="ARBA" id="ARBA00022692"/>
    </source>
</evidence>
<proteinExistence type="predicted"/>
<dbReference type="InterPro" id="IPR010432">
    <property type="entry name" value="RDD"/>
</dbReference>
<evidence type="ECO:0000259" key="7">
    <source>
        <dbReference type="Pfam" id="PF06271"/>
    </source>
</evidence>
<sequence length="403" mass="39655">MNELVTGEAVVLGLRPARLPSRGLAVMVDLAVAWGTYIAVSLVLVSTMSSMDSAALAAASVAAFVLVQVGIPIAIETLSQGRSLGKVICGLRVVREDGGPIRFRHALVRGAMGAIEIVLTMGVVASLASLVSARGRRVGDVFAGTLVVRERIPVEEAVAELPVPDPWLEAEVEGLDLSRVPDGWWMTVRQFLGRMEQLDPQVGGAMAGRLAGDLRGFTGVTPPAGVHPAAYLAAVLGERQEREARRAFGVAGAARAAGVVGAIGGTEVVGAAYGGGACSGAGAGPCEGASGASLAAEVVHAGAWGASGASGEVGDGVSVGVGGVVGVAGRWAPPGGGAAGGVGVGEGTVHRRAAVAGDSSGGERSSVAQGGGGRTEAGVERQGGADGAGGTSGVARTGFVPPV</sequence>
<evidence type="ECO:0000256" key="4">
    <source>
        <dbReference type="ARBA" id="ARBA00023136"/>
    </source>
</evidence>
<dbReference type="PANTHER" id="PTHR38480:SF1">
    <property type="entry name" value="SLR0254 PROTEIN"/>
    <property type="match status" value="1"/>
</dbReference>
<evidence type="ECO:0000256" key="1">
    <source>
        <dbReference type="ARBA" id="ARBA00004141"/>
    </source>
</evidence>
<keyword evidence="2 6" id="KW-0812">Transmembrane</keyword>
<feature type="transmembrane region" description="Helical" evidence="6">
    <location>
        <begin position="111"/>
        <end position="131"/>
    </location>
</feature>
<reference evidence="8 9" key="1">
    <citation type="submission" date="2017-04" db="EMBL/GenBank/DDBJ databases">
        <title>Complete Genome Sequence of Streptomyces gilvosporeus F607, a Capable Producer of Natamycin.</title>
        <authorList>
            <person name="Zong G."/>
            <person name="Zhong C."/>
            <person name="Fu J."/>
            <person name="Qin R."/>
            <person name="Cao G."/>
        </authorList>
    </citation>
    <scope>NUCLEOTIDE SEQUENCE [LARGE SCALE GENOMIC DNA]</scope>
    <source>
        <strain evidence="8 9">F607</strain>
    </source>
</reference>
<organism evidence="8 9">
    <name type="scientific">Streptomyces gilvosporeus</name>
    <dbReference type="NCBI Taxonomy" id="553510"/>
    <lineage>
        <taxon>Bacteria</taxon>
        <taxon>Bacillati</taxon>
        <taxon>Actinomycetota</taxon>
        <taxon>Actinomycetes</taxon>
        <taxon>Kitasatosporales</taxon>
        <taxon>Streptomycetaceae</taxon>
        <taxon>Streptomyces</taxon>
    </lineage>
</organism>
<evidence type="ECO:0000313" key="8">
    <source>
        <dbReference type="EMBL" id="ARF59509.1"/>
    </source>
</evidence>
<dbReference type="KEGG" id="sgv:B1H19_16660"/>
<dbReference type="Proteomes" id="UP000192726">
    <property type="component" value="Chromosome"/>
</dbReference>
<feature type="domain" description="RDD" evidence="7">
    <location>
        <begin position="18"/>
        <end position="144"/>
    </location>
</feature>
<dbReference type="PANTHER" id="PTHR38480">
    <property type="entry name" value="SLR0254 PROTEIN"/>
    <property type="match status" value="1"/>
</dbReference>
<evidence type="ECO:0000256" key="5">
    <source>
        <dbReference type="SAM" id="MobiDB-lite"/>
    </source>
</evidence>
<dbReference type="STRING" id="553510.B1H19_16660"/>
<comment type="subcellular location">
    <subcellularLocation>
        <location evidence="1">Membrane</location>
        <topology evidence="1">Multi-pass membrane protein</topology>
    </subcellularLocation>
</comment>
<feature type="region of interest" description="Disordered" evidence="5">
    <location>
        <begin position="354"/>
        <end position="403"/>
    </location>
</feature>
<dbReference type="EMBL" id="CP020569">
    <property type="protein sequence ID" value="ARF59509.1"/>
    <property type="molecule type" value="Genomic_DNA"/>
</dbReference>
<protein>
    <submittedName>
        <fullName evidence="8">RDD family protein</fullName>
    </submittedName>
</protein>
<evidence type="ECO:0000256" key="6">
    <source>
        <dbReference type="SAM" id="Phobius"/>
    </source>
</evidence>
<dbReference type="GO" id="GO:0016020">
    <property type="term" value="C:membrane"/>
    <property type="evidence" value="ECO:0007669"/>
    <property type="project" value="UniProtKB-SubCell"/>
</dbReference>
<dbReference type="Pfam" id="PF06271">
    <property type="entry name" value="RDD"/>
    <property type="match status" value="1"/>
</dbReference>
<keyword evidence="9" id="KW-1185">Reference proteome</keyword>
<gene>
    <name evidence="8" type="ORF">B1H19_16660</name>
</gene>
<evidence type="ECO:0000313" key="9">
    <source>
        <dbReference type="Proteomes" id="UP000192726"/>
    </source>
</evidence>
<feature type="transmembrane region" description="Helical" evidence="6">
    <location>
        <begin position="24"/>
        <end position="48"/>
    </location>
</feature>
<accession>A0A1V0U2P9</accession>
<keyword evidence="3 6" id="KW-1133">Transmembrane helix</keyword>
<keyword evidence="4 6" id="KW-0472">Membrane</keyword>
<name>A0A1V0U2P9_9ACTN</name>
<dbReference type="AlphaFoldDB" id="A0A1V0U2P9"/>
<dbReference type="OrthoDB" id="9787732at2"/>
<evidence type="ECO:0000256" key="3">
    <source>
        <dbReference type="ARBA" id="ARBA00022989"/>
    </source>
</evidence>